<accession>A0A177EYA8</accession>
<evidence type="ECO:0000256" key="1">
    <source>
        <dbReference type="SAM" id="MobiDB-lite"/>
    </source>
</evidence>
<keyword evidence="3" id="KW-1185">Reference proteome</keyword>
<dbReference type="Proteomes" id="UP000077002">
    <property type="component" value="Unassembled WGS sequence"/>
</dbReference>
<gene>
    <name evidence="2" type="ORF">AYO21_09815</name>
</gene>
<proteinExistence type="predicted"/>
<dbReference type="AlphaFoldDB" id="A0A177EYA8"/>
<dbReference type="RefSeq" id="XP_022507974.1">
    <property type="nucleotide sequence ID" value="XM_022659744.1"/>
</dbReference>
<organism evidence="2 3">
    <name type="scientific">Fonsecaea monophora</name>
    <dbReference type="NCBI Taxonomy" id="254056"/>
    <lineage>
        <taxon>Eukaryota</taxon>
        <taxon>Fungi</taxon>
        <taxon>Dikarya</taxon>
        <taxon>Ascomycota</taxon>
        <taxon>Pezizomycotina</taxon>
        <taxon>Eurotiomycetes</taxon>
        <taxon>Chaetothyriomycetidae</taxon>
        <taxon>Chaetothyriales</taxon>
        <taxon>Herpotrichiellaceae</taxon>
        <taxon>Fonsecaea</taxon>
    </lineage>
</organism>
<name>A0A177EYA8_9EURO</name>
<protein>
    <submittedName>
        <fullName evidence="2">Uncharacterized protein</fullName>
    </submittedName>
</protein>
<dbReference type="OrthoDB" id="4166780at2759"/>
<feature type="region of interest" description="Disordered" evidence="1">
    <location>
        <begin position="57"/>
        <end position="97"/>
    </location>
</feature>
<feature type="compositionally biased region" description="Basic and acidic residues" evidence="1">
    <location>
        <begin position="68"/>
        <end position="77"/>
    </location>
</feature>
<comment type="caution">
    <text evidence="2">The sequence shown here is derived from an EMBL/GenBank/DDBJ whole genome shotgun (WGS) entry which is preliminary data.</text>
</comment>
<dbReference type="EMBL" id="LVKK01000102">
    <property type="protein sequence ID" value="OAG36022.1"/>
    <property type="molecule type" value="Genomic_DNA"/>
</dbReference>
<dbReference type="GeneID" id="34604944"/>
<evidence type="ECO:0000313" key="2">
    <source>
        <dbReference type="EMBL" id="OAG36022.1"/>
    </source>
</evidence>
<reference evidence="2 3" key="1">
    <citation type="submission" date="2016-03" db="EMBL/GenBank/DDBJ databases">
        <title>Draft genome sequence of the Fonsecaea monophora CBS 269.37.</title>
        <authorList>
            <person name="Bombassaro A."/>
            <person name="Vinicius W.A."/>
            <person name="De Hoog S."/>
            <person name="Sun J."/>
            <person name="Souza E.M."/>
            <person name="Raittz R.T."/>
            <person name="Costa F."/>
            <person name="Leao A.C."/>
            <person name="Tadra-Sfeir M.Z."/>
            <person name="Baura V."/>
            <person name="Balsanelli E."/>
            <person name="Pedrosa F.O."/>
            <person name="Moreno L.F."/>
            <person name="Steffens M.B."/>
            <person name="Xi L."/>
            <person name="Bocca A.L."/>
            <person name="Felipe M.S."/>
            <person name="Teixeira M."/>
            <person name="Telles Filho F.Q."/>
            <person name="Azevedo C.M."/>
            <person name="Gomes R."/>
            <person name="Vicente V.A."/>
        </authorList>
    </citation>
    <scope>NUCLEOTIDE SEQUENCE [LARGE SCALE GENOMIC DNA]</scope>
    <source>
        <strain evidence="2 3">CBS 269.37</strain>
    </source>
</reference>
<sequence length="243" mass="25494">MLTISEAPYSRTLLLDPCNSSSSPAPLTVCTAVTVTVRVLTAIVSAAVTAPTAPIVDRPATPVAAGGRAEDPGDNRPLRRPLPNDAPPAPSPSKRAKTAKAKGSCCCRYLRRLRAAGDAAGREIECVFMTETGRRSTNYSYYSKGKRGSRSGCVPREADAIDAELRLVETDVARKSAGGLTIGGRMRSARDSSAGTAGAGGGQLKLLLAYLIDAVRAAVDSYREVNNLEARVWPDEDSGSDAE</sequence>
<evidence type="ECO:0000313" key="3">
    <source>
        <dbReference type="Proteomes" id="UP000077002"/>
    </source>
</evidence>